<gene>
    <name evidence="1" type="ORF">ECRASSUSDP1_LOCUS25142</name>
</gene>
<dbReference type="Proteomes" id="UP001295684">
    <property type="component" value="Unassembled WGS sequence"/>
</dbReference>
<sequence length="778" mass="90027">MKDNSKFVEGVLDFQEDVQGEEIMNRIMSNYEEEVTKAPLHISCVPHLEDELRHGHQLNMDNDSSNFKGLKGFTGKDLLEYEQFVNSQGLDIQIDPYKQGFCFDQTQEKVTEASNLLENYNTGSNTKASKRASSLNHEVRDEKFLRNYAKIHKPKERNGVKNIRKVAMKMIKSGLTNIKSFKKLNKTGNFFRQKKYQDLFQTAAKNYGFIIKEPERNKRSKSVLTKKKLEGTLSVNSINNSGFKNNHIPAQMNIVCDFHKGNAIRYKYLQEHLRRVDQQNKTYIRRKISPFLIQKEKYNTLDYHKPNKKGVKLAKTPNIAADDKEEEYNIDEKHEDESFDRLESCEEIKNSIYDDNHFSKTQQNFHKKIDECLNMASNPSLNHISKDLSQNKKALIISGIQKKRKTITKLISEKNKTVSKDKETKKEDKVYTNVGKPQRKSNSMIPNKNLRNEKFQYQTNLPYQNGPNGWEEKAPTTVNFGKKKTLINRMNIGDLPHFEKKKAFMHIEITPSPKKYVKKESKIYISNNPGISRMEKKNQNETRNLSNTHNFHADSLKTQDLYSKQKEISHLSINTPAKSSPLKIIESKNLFSGALSTVYKDSKENIRTTIPSPLRTYMQSKMIIQSRKGIKRAKKATYEISQKHSITLNKSKNMNDLCPKCGKVPCCGKNTCQNNIDIIKAGFLGKQNRMKRVMKVINKDFKDKCNIMERKHRANIHKLDNKSKSNVPKLFKSHVNDVLFKAKRTNKAEHVSESPFVAMLETIDQQRLLSKADARVKL</sequence>
<evidence type="ECO:0000313" key="2">
    <source>
        <dbReference type="Proteomes" id="UP001295684"/>
    </source>
</evidence>
<dbReference type="EMBL" id="CAMPGE010025926">
    <property type="protein sequence ID" value="CAI2383637.1"/>
    <property type="molecule type" value="Genomic_DNA"/>
</dbReference>
<proteinExistence type="predicted"/>
<accession>A0AAD1Y2T9</accession>
<protein>
    <submittedName>
        <fullName evidence="1">Uncharacterized protein</fullName>
    </submittedName>
</protein>
<organism evidence="1 2">
    <name type="scientific">Euplotes crassus</name>
    <dbReference type="NCBI Taxonomy" id="5936"/>
    <lineage>
        <taxon>Eukaryota</taxon>
        <taxon>Sar</taxon>
        <taxon>Alveolata</taxon>
        <taxon>Ciliophora</taxon>
        <taxon>Intramacronucleata</taxon>
        <taxon>Spirotrichea</taxon>
        <taxon>Hypotrichia</taxon>
        <taxon>Euplotida</taxon>
        <taxon>Euplotidae</taxon>
        <taxon>Moneuplotes</taxon>
    </lineage>
</organism>
<keyword evidence="2" id="KW-1185">Reference proteome</keyword>
<dbReference type="AlphaFoldDB" id="A0AAD1Y2T9"/>
<evidence type="ECO:0000313" key="1">
    <source>
        <dbReference type="EMBL" id="CAI2383637.1"/>
    </source>
</evidence>
<reference evidence="1" key="1">
    <citation type="submission" date="2023-07" db="EMBL/GenBank/DDBJ databases">
        <authorList>
            <consortium name="AG Swart"/>
            <person name="Singh M."/>
            <person name="Singh A."/>
            <person name="Seah K."/>
            <person name="Emmerich C."/>
        </authorList>
    </citation>
    <scope>NUCLEOTIDE SEQUENCE</scope>
    <source>
        <strain evidence="1">DP1</strain>
    </source>
</reference>
<name>A0AAD1Y2T9_EUPCR</name>
<comment type="caution">
    <text evidence="1">The sequence shown here is derived from an EMBL/GenBank/DDBJ whole genome shotgun (WGS) entry which is preliminary data.</text>
</comment>